<dbReference type="Pfam" id="PF00176">
    <property type="entry name" value="SNF2-rel_dom"/>
    <property type="match status" value="1"/>
</dbReference>
<dbReference type="PROSITE" id="PS51192">
    <property type="entry name" value="HELICASE_ATP_BIND_1"/>
    <property type="match status" value="1"/>
</dbReference>
<feature type="domain" description="Helicase ATP-binding" evidence="1">
    <location>
        <begin position="1"/>
        <end position="139"/>
    </location>
</feature>
<dbReference type="InterPro" id="IPR038718">
    <property type="entry name" value="SNF2-like_sf"/>
</dbReference>
<keyword evidence="2" id="KW-0378">Hydrolase</keyword>
<accession>A0A929RMJ2</accession>
<evidence type="ECO:0000259" key="1">
    <source>
        <dbReference type="PROSITE" id="PS51192"/>
    </source>
</evidence>
<dbReference type="Proteomes" id="UP000759246">
    <property type="component" value="Unassembled WGS sequence"/>
</dbReference>
<dbReference type="SUPFAM" id="SSF52540">
    <property type="entry name" value="P-loop containing nucleoside triphosphate hydrolases"/>
    <property type="match status" value="2"/>
</dbReference>
<proteinExistence type="predicted"/>
<keyword evidence="2" id="KW-0347">Helicase</keyword>
<dbReference type="GO" id="GO:0004386">
    <property type="term" value="F:helicase activity"/>
    <property type="evidence" value="ECO:0007669"/>
    <property type="project" value="UniProtKB-KW"/>
</dbReference>
<dbReference type="PANTHER" id="PTHR10799">
    <property type="entry name" value="SNF2/RAD54 HELICASE FAMILY"/>
    <property type="match status" value="1"/>
</dbReference>
<comment type="caution">
    <text evidence="2">The sequence shown here is derived from an EMBL/GenBank/DDBJ whole genome shotgun (WGS) entry which is preliminary data.</text>
</comment>
<dbReference type="Gene3D" id="3.40.50.10810">
    <property type="entry name" value="Tandem AAA-ATPase domain"/>
    <property type="match status" value="1"/>
</dbReference>
<organism evidence="2 3">
    <name type="scientific">Actinomyces bouchesdurhonensis</name>
    <dbReference type="NCBI Taxonomy" id="1852361"/>
    <lineage>
        <taxon>Bacteria</taxon>
        <taxon>Bacillati</taxon>
        <taxon>Actinomycetota</taxon>
        <taxon>Actinomycetes</taxon>
        <taxon>Actinomycetales</taxon>
        <taxon>Actinomycetaceae</taxon>
        <taxon>Actinomyces</taxon>
    </lineage>
</organism>
<dbReference type="GO" id="GO:0005524">
    <property type="term" value="F:ATP binding"/>
    <property type="evidence" value="ECO:0007669"/>
    <property type="project" value="InterPro"/>
</dbReference>
<dbReference type="InterPro" id="IPR027417">
    <property type="entry name" value="P-loop_NTPase"/>
</dbReference>
<name>A0A929RMJ2_9ACTO</name>
<reference evidence="2" key="1">
    <citation type="submission" date="2020-04" db="EMBL/GenBank/DDBJ databases">
        <title>Deep metagenomics examines the oral microbiome during advanced dental caries in children, revealing novel taxa and co-occurrences with host molecules.</title>
        <authorList>
            <person name="Baker J.L."/>
            <person name="Morton J.T."/>
            <person name="Dinis M."/>
            <person name="Alvarez R."/>
            <person name="Tran N.C."/>
            <person name="Knight R."/>
            <person name="Edlund A."/>
        </authorList>
    </citation>
    <scope>NUCLEOTIDE SEQUENCE</scope>
    <source>
        <strain evidence="2">JCVI_30_bin.13</strain>
    </source>
</reference>
<sequence length="408" mass="45881">MYDRFEISKVLVIAPKRVAEDTWTREHRKWDHLKDLTVARVLGAPAQRRRALASDSDIYVIGRDNVVWLVEHYLRLKQGWPFDMIVIDELSGFKNPQAKRFRALRKAAPAAKRIIGLTGTPSPNGLMDLWAQVYLLDRGERLGKTLGAYREKYFKAGARSGYVVYKWIPIRGAKEEIERRISDICVSMSAADYLTLPKRIDNIIPVQLSPVELMKYRQLEKDQIISLEGEDIVAPNAAAVMTKLLQLANGNVYSAEGAVVPFHGKKVEALAEIVDTSGSPVLVFYSFKHDLDAIQKAIPEARILNNEKDIADWNDGKVQVLLAHPASVGFGLNLQDGGHTIVWYGPTWSLELYQQANARLCRQGQQKPVIIHHLIAEGTVDEQVMRALESKDTSQAALLAALKERRRA</sequence>
<dbReference type="InterPro" id="IPR014001">
    <property type="entry name" value="Helicase_ATP-bd"/>
</dbReference>
<evidence type="ECO:0000313" key="3">
    <source>
        <dbReference type="Proteomes" id="UP000759246"/>
    </source>
</evidence>
<dbReference type="Gene3D" id="3.40.50.300">
    <property type="entry name" value="P-loop containing nucleotide triphosphate hydrolases"/>
    <property type="match status" value="1"/>
</dbReference>
<dbReference type="EMBL" id="JABZGF010000003">
    <property type="protein sequence ID" value="MBF0965655.1"/>
    <property type="molecule type" value="Genomic_DNA"/>
</dbReference>
<evidence type="ECO:0000313" key="2">
    <source>
        <dbReference type="EMBL" id="MBF0965655.1"/>
    </source>
</evidence>
<gene>
    <name evidence="2" type="ORF">HXK09_00510</name>
</gene>
<keyword evidence="2" id="KW-0067">ATP-binding</keyword>
<dbReference type="AlphaFoldDB" id="A0A929RMJ2"/>
<keyword evidence="2" id="KW-0547">Nucleotide-binding</keyword>
<protein>
    <submittedName>
        <fullName evidence="2">DEAD/DEAH box helicase</fullName>
    </submittedName>
</protein>
<dbReference type="InterPro" id="IPR000330">
    <property type="entry name" value="SNF2_N"/>
</dbReference>